<accession>A0A9Q0NHD6</accession>
<dbReference type="EMBL" id="WJQU01000001">
    <property type="protein sequence ID" value="KAJ6650188.1"/>
    <property type="molecule type" value="Genomic_DNA"/>
</dbReference>
<dbReference type="PANTHER" id="PTHR10887">
    <property type="entry name" value="DNA2/NAM7 HELICASE FAMILY"/>
    <property type="match status" value="1"/>
</dbReference>
<keyword evidence="2" id="KW-0378">Hydrolase</keyword>
<gene>
    <name evidence="2" type="primary">armi_1</name>
    <name evidence="2" type="ORF">Bhyg_05433</name>
</gene>
<dbReference type="GO" id="GO:0035194">
    <property type="term" value="P:regulatory ncRNA-mediated post-transcriptional gene silencing"/>
    <property type="evidence" value="ECO:0007669"/>
    <property type="project" value="TreeGrafter"/>
</dbReference>
<dbReference type="GO" id="GO:0005829">
    <property type="term" value="C:cytosol"/>
    <property type="evidence" value="ECO:0007669"/>
    <property type="project" value="TreeGrafter"/>
</dbReference>
<dbReference type="InterPro" id="IPR045055">
    <property type="entry name" value="DNA2/NAM7-like"/>
</dbReference>
<comment type="caution">
    <text evidence="2">The sequence shown here is derived from an EMBL/GenBank/DDBJ whole genome shotgun (WGS) entry which is preliminary data.</text>
</comment>
<proteinExistence type="predicted"/>
<organism evidence="2 3">
    <name type="scientific">Pseudolycoriella hygida</name>
    <dbReference type="NCBI Taxonomy" id="35572"/>
    <lineage>
        <taxon>Eukaryota</taxon>
        <taxon>Metazoa</taxon>
        <taxon>Ecdysozoa</taxon>
        <taxon>Arthropoda</taxon>
        <taxon>Hexapoda</taxon>
        <taxon>Insecta</taxon>
        <taxon>Pterygota</taxon>
        <taxon>Neoptera</taxon>
        <taxon>Endopterygota</taxon>
        <taxon>Diptera</taxon>
        <taxon>Nematocera</taxon>
        <taxon>Sciaroidea</taxon>
        <taxon>Sciaridae</taxon>
        <taxon>Pseudolycoriella</taxon>
    </lineage>
</organism>
<dbReference type="InterPro" id="IPR041679">
    <property type="entry name" value="DNA2/NAM7-like_C"/>
</dbReference>
<evidence type="ECO:0000313" key="3">
    <source>
        <dbReference type="Proteomes" id="UP001151699"/>
    </source>
</evidence>
<keyword evidence="2" id="KW-0347">Helicase</keyword>
<keyword evidence="3" id="KW-1185">Reference proteome</keyword>
<feature type="domain" description="DNA2/NAM7 helicase-like C-terminal" evidence="1">
    <location>
        <begin position="3"/>
        <end position="112"/>
    </location>
</feature>
<dbReference type="Proteomes" id="UP001151699">
    <property type="component" value="Chromosome A"/>
</dbReference>
<dbReference type="CDD" id="cd18808">
    <property type="entry name" value="SF1_C_Upf1"/>
    <property type="match status" value="1"/>
</dbReference>
<dbReference type="GO" id="GO:0043186">
    <property type="term" value="C:P granule"/>
    <property type="evidence" value="ECO:0007669"/>
    <property type="project" value="TreeGrafter"/>
</dbReference>
<dbReference type="OrthoDB" id="7790991at2759"/>
<dbReference type="GO" id="GO:0004386">
    <property type="term" value="F:helicase activity"/>
    <property type="evidence" value="ECO:0007669"/>
    <property type="project" value="UniProtKB-KW"/>
</dbReference>
<evidence type="ECO:0000259" key="1">
    <source>
        <dbReference type="Pfam" id="PF13087"/>
    </source>
</evidence>
<dbReference type="InterPro" id="IPR027417">
    <property type="entry name" value="P-loop_NTPase"/>
</dbReference>
<dbReference type="Gene3D" id="3.40.50.300">
    <property type="entry name" value="P-loop containing nucleotide triphosphate hydrolases"/>
    <property type="match status" value="1"/>
</dbReference>
<sequence length="146" mass="16588">MFIVSVFYSKLIKIGLDVDDIGIITPYVQQVRTIRSIILKSIVGTDIRLPKIGTVEEFQGQERKVILVSTVRTMEKELCKDKRYSLGFIKCAKRMNVAISRARAALVIFGSPKLLSLDENWKALIEHCQKNKCSTNCDNSHMSDHE</sequence>
<dbReference type="InterPro" id="IPR047187">
    <property type="entry name" value="SF1_C_Upf1"/>
</dbReference>
<dbReference type="SUPFAM" id="SSF52540">
    <property type="entry name" value="P-loop containing nucleoside triphosphate hydrolases"/>
    <property type="match status" value="1"/>
</dbReference>
<reference evidence="2" key="1">
    <citation type="submission" date="2022-07" db="EMBL/GenBank/DDBJ databases">
        <authorList>
            <person name="Trinca V."/>
            <person name="Uliana J.V.C."/>
            <person name="Torres T.T."/>
            <person name="Ward R.J."/>
            <person name="Monesi N."/>
        </authorList>
    </citation>
    <scope>NUCLEOTIDE SEQUENCE</scope>
    <source>
        <strain evidence="2">HSMRA1968</strain>
        <tissue evidence="2">Whole embryos</tissue>
    </source>
</reference>
<keyword evidence="2" id="KW-0067">ATP-binding</keyword>
<dbReference type="Pfam" id="PF13087">
    <property type="entry name" value="AAA_12"/>
    <property type="match status" value="1"/>
</dbReference>
<dbReference type="AlphaFoldDB" id="A0A9Q0NHD6"/>
<dbReference type="PANTHER" id="PTHR10887:SF419">
    <property type="entry name" value="RNA HELICASE MOV10L1"/>
    <property type="match status" value="1"/>
</dbReference>
<protein>
    <submittedName>
        <fullName evidence="2">RNA helicase armi</fullName>
    </submittedName>
</protein>
<name>A0A9Q0NHD6_9DIPT</name>
<keyword evidence="2" id="KW-0547">Nucleotide-binding</keyword>
<evidence type="ECO:0000313" key="2">
    <source>
        <dbReference type="EMBL" id="KAJ6650188.1"/>
    </source>
</evidence>